<proteinExistence type="inferred from homology"/>
<comment type="caution">
    <text evidence="5">The sequence shown here is derived from an EMBL/GenBank/DDBJ whole genome shotgun (WGS) entry which is preliminary data.</text>
</comment>
<feature type="region of interest" description="Disordered" evidence="3">
    <location>
        <begin position="27"/>
        <end position="76"/>
    </location>
</feature>
<accession>A0ABX1AY11</accession>
<dbReference type="PANTHER" id="PTHR12215">
    <property type="entry name" value="PHOSPHOPANTETHEINE TRANSFERASE"/>
    <property type="match status" value="1"/>
</dbReference>
<dbReference type="GO" id="GO:0016740">
    <property type="term" value="F:transferase activity"/>
    <property type="evidence" value="ECO:0007669"/>
    <property type="project" value="UniProtKB-KW"/>
</dbReference>
<reference evidence="5 6" key="1">
    <citation type="submission" date="2020-03" db="EMBL/GenBank/DDBJ databases">
        <title>Draft genome of Streptomyces sp. ventii, isolated from the Axial Seamount in the Pacific Ocean, and resequencing of the two type strains Streptomyces lonarensis strain NCL 716 and Streptomyces bohaiensis strain 11A07.</title>
        <authorList>
            <person name="Loughran R.M."/>
            <person name="Pfannmuller K.M."/>
            <person name="Wasson B.J."/>
            <person name="Deadmond M.C."/>
            <person name="Paddock B.E."/>
            <person name="Koyack M.J."/>
            <person name="Gallegos D.A."/>
            <person name="Mitchell E.A."/>
            <person name="Ushijima B."/>
            <person name="Saw J.H."/>
            <person name="Mcphail K.L."/>
            <person name="Videau P."/>
        </authorList>
    </citation>
    <scope>NUCLEOTIDE SEQUENCE [LARGE SCALE GENOMIC DNA]</scope>
    <source>
        <strain evidence="6">5675061</strain>
    </source>
</reference>
<keyword evidence="6" id="KW-1185">Reference proteome</keyword>
<dbReference type="InterPro" id="IPR050559">
    <property type="entry name" value="P-Pant_transferase_sf"/>
</dbReference>
<dbReference type="InterPro" id="IPR008278">
    <property type="entry name" value="4-PPantetheinyl_Trfase_dom"/>
</dbReference>
<evidence type="ECO:0000313" key="6">
    <source>
        <dbReference type="Proteomes" id="UP000746503"/>
    </source>
</evidence>
<dbReference type="Proteomes" id="UP000746503">
    <property type="component" value="Unassembled WGS sequence"/>
</dbReference>
<sequence length="319" mass="32771">MPSPPETAPSTPAVDAAAVVADAAAYRHPPVRSGPPPGVDLWLIPLDPAPGPRGAAPGSRPGDGGRPVAGLDRTERSRALSLRDPATARRYVAAHTALRALLGRYVGRPGSTLRWAAGRHGKPVFEGEDRNWHWSLSRSAGYALLAVSRTVPVGADIERITVSPRAALPLASRFLPPAEAALVAAEPTVPARRAAYHRLLSRKESCVKAVGGRFLDGLRLPVPAPGPVAPSPGDPDGVVGGSRWLVDLPAPAGWVASLATVGAEPVPLRLFRWSSPGVRSPVVDLAPAPRPGIVALPVAEPVPAPLGAASAPALAGVVA</sequence>
<dbReference type="Gene3D" id="3.90.470.20">
    <property type="entry name" value="4'-phosphopantetheinyl transferase domain"/>
    <property type="match status" value="1"/>
</dbReference>
<dbReference type="PANTHER" id="PTHR12215:SF10">
    <property type="entry name" value="L-AMINOADIPATE-SEMIALDEHYDE DEHYDROGENASE-PHOSPHOPANTETHEINYL TRANSFERASE"/>
    <property type="match status" value="1"/>
</dbReference>
<dbReference type="EMBL" id="JAAVJB010000368">
    <property type="protein sequence ID" value="NJP69117.1"/>
    <property type="molecule type" value="Genomic_DNA"/>
</dbReference>
<feature type="domain" description="4'-phosphopantetheinyl transferase" evidence="4">
    <location>
        <begin position="152"/>
        <end position="216"/>
    </location>
</feature>
<dbReference type="SUPFAM" id="SSF56214">
    <property type="entry name" value="4'-phosphopantetheinyl transferase"/>
    <property type="match status" value="2"/>
</dbReference>
<evidence type="ECO:0000256" key="3">
    <source>
        <dbReference type="SAM" id="MobiDB-lite"/>
    </source>
</evidence>
<protein>
    <submittedName>
        <fullName evidence="5">4'-phosphopantetheinyl transferase superfamily protein</fullName>
    </submittedName>
</protein>
<gene>
    <name evidence="5" type="ORF">HCJ92_23240</name>
</gene>
<evidence type="ECO:0000256" key="2">
    <source>
        <dbReference type="ARBA" id="ARBA00022679"/>
    </source>
</evidence>
<evidence type="ECO:0000259" key="4">
    <source>
        <dbReference type="Pfam" id="PF01648"/>
    </source>
</evidence>
<keyword evidence="2 5" id="KW-0808">Transferase</keyword>
<evidence type="ECO:0000256" key="1">
    <source>
        <dbReference type="ARBA" id="ARBA00010990"/>
    </source>
</evidence>
<dbReference type="RefSeq" id="WP_167935582.1">
    <property type="nucleotide sequence ID" value="NZ_JAAVJB010000368.1"/>
</dbReference>
<dbReference type="Pfam" id="PF01648">
    <property type="entry name" value="ACPS"/>
    <property type="match status" value="1"/>
</dbReference>
<evidence type="ECO:0000313" key="5">
    <source>
        <dbReference type="EMBL" id="NJP69117.1"/>
    </source>
</evidence>
<name>A0ABX1AY11_9ACTN</name>
<dbReference type="InterPro" id="IPR037143">
    <property type="entry name" value="4-PPantetheinyl_Trfase_dom_sf"/>
</dbReference>
<organism evidence="5 6">
    <name type="scientific">Streptomyces spiramenti</name>
    <dbReference type="NCBI Taxonomy" id="2720606"/>
    <lineage>
        <taxon>Bacteria</taxon>
        <taxon>Bacillati</taxon>
        <taxon>Actinomycetota</taxon>
        <taxon>Actinomycetes</taxon>
        <taxon>Kitasatosporales</taxon>
        <taxon>Streptomycetaceae</taxon>
        <taxon>Streptomyces</taxon>
    </lineage>
</organism>
<comment type="similarity">
    <text evidence="1">Belongs to the P-Pant transferase superfamily. Gsp/Sfp/HetI/AcpT family.</text>
</comment>